<keyword evidence="2" id="KW-1185">Reference proteome</keyword>
<sequence>MSITNEKLACRAISEQVEFLLASKQNFGIILTFLLASATPDLYWYNP</sequence>
<gene>
    <name evidence="1" type="ORF">Poly51_10500</name>
</gene>
<reference evidence="1 2" key="1">
    <citation type="submission" date="2019-02" db="EMBL/GenBank/DDBJ databases">
        <title>Deep-cultivation of Planctomycetes and their phenomic and genomic characterization uncovers novel biology.</title>
        <authorList>
            <person name="Wiegand S."/>
            <person name="Jogler M."/>
            <person name="Boedeker C."/>
            <person name="Pinto D."/>
            <person name="Vollmers J."/>
            <person name="Rivas-Marin E."/>
            <person name="Kohn T."/>
            <person name="Peeters S.H."/>
            <person name="Heuer A."/>
            <person name="Rast P."/>
            <person name="Oberbeckmann S."/>
            <person name="Bunk B."/>
            <person name="Jeske O."/>
            <person name="Meyerdierks A."/>
            <person name="Storesund J.E."/>
            <person name="Kallscheuer N."/>
            <person name="Luecker S."/>
            <person name="Lage O.M."/>
            <person name="Pohl T."/>
            <person name="Merkel B.J."/>
            <person name="Hornburger P."/>
            <person name="Mueller R.-W."/>
            <person name="Bruemmer F."/>
            <person name="Labrenz M."/>
            <person name="Spormann A.M."/>
            <person name="Op Den Camp H."/>
            <person name="Overmann J."/>
            <person name="Amann R."/>
            <person name="Jetten M.S.M."/>
            <person name="Mascher T."/>
            <person name="Medema M.H."/>
            <person name="Devos D.P."/>
            <person name="Kaster A.-K."/>
            <person name="Ovreas L."/>
            <person name="Rohde M."/>
            <person name="Galperin M.Y."/>
            <person name="Jogler C."/>
        </authorList>
    </citation>
    <scope>NUCLEOTIDE SEQUENCE [LARGE SCALE GENOMIC DNA]</scope>
    <source>
        <strain evidence="1 2">Poly51</strain>
    </source>
</reference>
<dbReference type="AlphaFoldDB" id="A0A5C6FL27"/>
<organism evidence="1 2">
    <name type="scientific">Rubripirellula tenax</name>
    <dbReference type="NCBI Taxonomy" id="2528015"/>
    <lineage>
        <taxon>Bacteria</taxon>
        <taxon>Pseudomonadati</taxon>
        <taxon>Planctomycetota</taxon>
        <taxon>Planctomycetia</taxon>
        <taxon>Pirellulales</taxon>
        <taxon>Pirellulaceae</taxon>
        <taxon>Rubripirellula</taxon>
    </lineage>
</organism>
<name>A0A5C6FL27_9BACT</name>
<comment type="caution">
    <text evidence="1">The sequence shown here is derived from an EMBL/GenBank/DDBJ whole genome shotgun (WGS) entry which is preliminary data.</text>
</comment>
<accession>A0A5C6FL27</accession>
<evidence type="ECO:0000313" key="2">
    <source>
        <dbReference type="Proteomes" id="UP000318288"/>
    </source>
</evidence>
<dbReference type="EMBL" id="SJPW01000001">
    <property type="protein sequence ID" value="TWU60769.1"/>
    <property type="molecule type" value="Genomic_DNA"/>
</dbReference>
<evidence type="ECO:0000313" key="1">
    <source>
        <dbReference type="EMBL" id="TWU60769.1"/>
    </source>
</evidence>
<dbReference type="Proteomes" id="UP000318288">
    <property type="component" value="Unassembled WGS sequence"/>
</dbReference>
<protein>
    <submittedName>
        <fullName evidence="1">Uncharacterized protein</fullName>
    </submittedName>
</protein>
<proteinExistence type="predicted"/>